<dbReference type="Gene3D" id="3.30.230.10">
    <property type="match status" value="1"/>
</dbReference>
<keyword evidence="2 4" id="KW-0689">Ribosomal protein</keyword>
<dbReference type="SUPFAM" id="SSF54211">
    <property type="entry name" value="Ribosomal protein S5 domain 2-like"/>
    <property type="match status" value="1"/>
</dbReference>
<evidence type="ECO:0000256" key="1">
    <source>
        <dbReference type="ARBA" id="ARBA00005251"/>
    </source>
</evidence>
<keyword evidence="7" id="KW-1185">Reference proteome</keyword>
<dbReference type="HOGENOM" id="CLU_036531_1_0_1"/>
<reference evidence="6 7" key="1">
    <citation type="submission" date="2014-04" db="EMBL/GenBank/DDBJ databases">
        <authorList>
            <consortium name="DOE Joint Genome Institute"/>
            <person name="Kuo A."/>
            <person name="Kohler A."/>
            <person name="Nagy L.G."/>
            <person name="Floudas D."/>
            <person name="Copeland A."/>
            <person name="Barry K.W."/>
            <person name="Cichocki N."/>
            <person name="Veneault-Fourrey C."/>
            <person name="LaButti K."/>
            <person name="Lindquist E.A."/>
            <person name="Lipzen A."/>
            <person name="Lundell T."/>
            <person name="Morin E."/>
            <person name="Murat C."/>
            <person name="Sun H."/>
            <person name="Tunlid A."/>
            <person name="Henrissat B."/>
            <person name="Grigoriev I.V."/>
            <person name="Hibbett D.S."/>
            <person name="Martin F."/>
            <person name="Nordberg H.P."/>
            <person name="Cantor M.N."/>
            <person name="Hua S.X."/>
        </authorList>
    </citation>
    <scope>NUCLEOTIDE SEQUENCE [LARGE SCALE GENOMIC DNA]</scope>
    <source>
        <strain evidence="6 7">LaAM-08-1</strain>
    </source>
</reference>
<dbReference type="Pfam" id="PF00380">
    <property type="entry name" value="Ribosomal_S9"/>
    <property type="match status" value="1"/>
</dbReference>
<dbReference type="AlphaFoldDB" id="A0A0C9XYA5"/>
<dbReference type="GO" id="GO:0003723">
    <property type="term" value="F:RNA binding"/>
    <property type="evidence" value="ECO:0007669"/>
    <property type="project" value="TreeGrafter"/>
</dbReference>
<sequence>MNLSLLCSSLKRAYSTARPFVPPSQLYKLNNSATRGSDRPHQQKRRTKLPPASPNFYTARPDFYDAVLNLEKALGDAGSALRSIQLLPLPAFARASLPPLQPVWKTPEEMTYTFKTQMTTTRYRKVTKILNQLNDYHRIANTAGNSDLAGAIYDILEMFESRNKDAYLARGKRKRVILDEYGRSYTVGKRKTSSARVWMIPIQQPSSIPESHGDVSESSPVITTTILVNNLPLNEYFPLPMDRERITRPLKVAGMLGKYNVFSLVRGGGTTGQSGALAHGIAKGIVAHEPDLETMFRRTKLTRRDPRMVERKKTGLAKARKRYTWVKR</sequence>
<proteinExistence type="inferred from homology"/>
<dbReference type="InterPro" id="IPR014721">
    <property type="entry name" value="Ribsml_uS5_D2-typ_fold_subgr"/>
</dbReference>
<evidence type="ECO:0000256" key="5">
    <source>
        <dbReference type="SAM" id="MobiDB-lite"/>
    </source>
</evidence>
<dbReference type="InterPro" id="IPR020574">
    <property type="entry name" value="Ribosomal_uS9_CS"/>
</dbReference>
<evidence type="ECO:0000256" key="4">
    <source>
        <dbReference type="RuleBase" id="RU003815"/>
    </source>
</evidence>
<evidence type="ECO:0000313" key="7">
    <source>
        <dbReference type="Proteomes" id="UP000054477"/>
    </source>
</evidence>
<dbReference type="EMBL" id="KN838537">
    <property type="protein sequence ID" value="KIK09931.1"/>
    <property type="molecule type" value="Genomic_DNA"/>
</dbReference>
<accession>A0A0C9XYA5</accession>
<gene>
    <name evidence="6" type="ORF">K443DRAFT_671249</name>
</gene>
<evidence type="ECO:0000256" key="2">
    <source>
        <dbReference type="ARBA" id="ARBA00022980"/>
    </source>
</evidence>
<dbReference type="OrthoDB" id="10254627at2759"/>
<dbReference type="PROSITE" id="PS00360">
    <property type="entry name" value="RIBOSOMAL_S9"/>
    <property type="match status" value="1"/>
</dbReference>
<name>A0A0C9XYA5_9AGAR</name>
<evidence type="ECO:0000256" key="3">
    <source>
        <dbReference type="ARBA" id="ARBA00023274"/>
    </source>
</evidence>
<evidence type="ECO:0000313" key="6">
    <source>
        <dbReference type="EMBL" id="KIK09931.1"/>
    </source>
</evidence>
<feature type="region of interest" description="Disordered" evidence="5">
    <location>
        <begin position="25"/>
        <end position="53"/>
    </location>
</feature>
<keyword evidence="3 4" id="KW-0687">Ribonucleoprotein</keyword>
<dbReference type="InterPro" id="IPR000754">
    <property type="entry name" value="Ribosomal_uS9"/>
</dbReference>
<dbReference type="PANTHER" id="PTHR21569">
    <property type="entry name" value="RIBOSOMAL PROTEIN S9"/>
    <property type="match status" value="1"/>
</dbReference>
<protein>
    <recommendedName>
        <fullName evidence="8">37S ribosomal protein S9, mitochondrial</fullName>
    </recommendedName>
</protein>
<reference evidence="7" key="2">
    <citation type="submission" date="2015-01" db="EMBL/GenBank/DDBJ databases">
        <title>Evolutionary Origins and Diversification of the Mycorrhizal Mutualists.</title>
        <authorList>
            <consortium name="DOE Joint Genome Institute"/>
            <consortium name="Mycorrhizal Genomics Consortium"/>
            <person name="Kohler A."/>
            <person name="Kuo A."/>
            <person name="Nagy L.G."/>
            <person name="Floudas D."/>
            <person name="Copeland A."/>
            <person name="Barry K.W."/>
            <person name="Cichocki N."/>
            <person name="Veneault-Fourrey C."/>
            <person name="LaButti K."/>
            <person name="Lindquist E.A."/>
            <person name="Lipzen A."/>
            <person name="Lundell T."/>
            <person name="Morin E."/>
            <person name="Murat C."/>
            <person name="Riley R."/>
            <person name="Ohm R."/>
            <person name="Sun H."/>
            <person name="Tunlid A."/>
            <person name="Henrissat B."/>
            <person name="Grigoriev I.V."/>
            <person name="Hibbett D.S."/>
            <person name="Martin F."/>
        </authorList>
    </citation>
    <scope>NUCLEOTIDE SEQUENCE [LARGE SCALE GENOMIC DNA]</scope>
    <source>
        <strain evidence="7">LaAM-08-1</strain>
    </source>
</reference>
<evidence type="ECO:0008006" key="8">
    <source>
        <dbReference type="Google" id="ProtNLM"/>
    </source>
</evidence>
<dbReference type="PANTHER" id="PTHR21569:SF1">
    <property type="entry name" value="SMALL RIBOSOMAL SUBUNIT PROTEIN US9M"/>
    <property type="match status" value="1"/>
</dbReference>
<comment type="similarity">
    <text evidence="1 4">Belongs to the universal ribosomal protein uS9 family.</text>
</comment>
<dbReference type="GO" id="GO:0005763">
    <property type="term" value="C:mitochondrial small ribosomal subunit"/>
    <property type="evidence" value="ECO:0007669"/>
    <property type="project" value="TreeGrafter"/>
</dbReference>
<dbReference type="GO" id="GO:0006412">
    <property type="term" value="P:translation"/>
    <property type="evidence" value="ECO:0007669"/>
    <property type="project" value="InterPro"/>
</dbReference>
<dbReference type="InterPro" id="IPR020568">
    <property type="entry name" value="Ribosomal_Su5_D2-typ_SF"/>
</dbReference>
<dbReference type="GO" id="GO:0003735">
    <property type="term" value="F:structural constituent of ribosome"/>
    <property type="evidence" value="ECO:0007669"/>
    <property type="project" value="InterPro"/>
</dbReference>
<organism evidence="6 7">
    <name type="scientific">Laccaria amethystina LaAM-08-1</name>
    <dbReference type="NCBI Taxonomy" id="1095629"/>
    <lineage>
        <taxon>Eukaryota</taxon>
        <taxon>Fungi</taxon>
        <taxon>Dikarya</taxon>
        <taxon>Basidiomycota</taxon>
        <taxon>Agaricomycotina</taxon>
        <taxon>Agaricomycetes</taxon>
        <taxon>Agaricomycetidae</taxon>
        <taxon>Agaricales</taxon>
        <taxon>Agaricineae</taxon>
        <taxon>Hydnangiaceae</taxon>
        <taxon>Laccaria</taxon>
    </lineage>
</organism>
<dbReference type="STRING" id="1095629.A0A0C9XYA5"/>
<dbReference type="Proteomes" id="UP000054477">
    <property type="component" value="Unassembled WGS sequence"/>
</dbReference>